<comment type="caution">
    <text evidence="5">The sequence shown here is derived from an EMBL/GenBank/DDBJ whole genome shotgun (WGS) entry which is preliminary data.</text>
</comment>
<dbReference type="AlphaFoldDB" id="A0A7W0BWU5"/>
<dbReference type="PANTHER" id="PTHR38445">
    <property type="entry name" value="HTH-TYPE TRANSCRIPTIONAL REPRESSOR YTRA"/>
    <property type="match status" value="1"/>
</dbReference>
<dbReference type="InterPro" id="IPR036390">
    <property type="entry name" value="WH_DNA-bd_sf"/>
</dbReference>
<reference evidence="5 6" key="1">
    <citation type="submission" date="2020-07" db="EMBL/GenBank/DDBJ databases">
        <title>Genomic Encyclopedia of Type Strains, Phase IV (KMG-IV): sequencing the most valuable type-strain genomes for metagenomic binning, comparative biology and taxonomic classification.</title>
        <authorList>
            <person name="Goeker M."/>
        </authorList>
    </citation>
    <scope>NUCLEOTIDE SEQUENCE [LARGE SCALE GENOMIC DNA]</scope>
    <source>
        <strain evidence="5 6">DSM 15730</strain>
    </source>
</reference>
<protein>
    <submittedName>
        <fullName evidence="5">DNA-binding transcriptional regulator YhcF (GntR family)</fullName>
    </submittedName>
</protein>
<feature type="domain" description="HTH gntR-type" evidence="4">
    <location>
        <begin position="11"/>
        <end position="79"/>
    </location>
</feature>
<sequence>MLIELDFQSDIPIYMQLVHAIIEGIATGELKPGDKLPPVRTLAADLGVNMLTVNKAYQHLKQLGFIQIHRKKGAVINSEEIRKADDKFYKRLFASLRPLAMESVCRHLTKSQFLTLCSEIFEEIELKGGKC</sequence>
<dbReference type="InterPro" id="IPR000524">
    <property type="entry name" value="Tscrpt_reg_HTH_GntR"/>
</dbReference>
<dbReference type="PANTHER" id="PTHR38445:SF12">
    <property type="entry name" value="GNTR-FAMILY TRANSCRIPTIONAL REGULATOR"/>
    <property type="match status" value="1"/>
</dbReference>
<dbReference type="Gene3D" id="1.10.10.10">
    <property type="entry name" value="Winged helix-like DNA-binding domain superfamily/Winged helix DNA-binding domain"/>
    <property type="match status" value="1"/>
</dbReference>
<dbReference type="Pfam" id="PF00392">
    <property type="entry name" value="GntR"/>
    <property type="match status" value="1"/>
</dbReference>
<evidence type="ECO:0000313" key="6">
    <source>
        <dbReference type="Proteomes" id="UP000523087"/>
    </source>
</evidence>
<dbReference type="SMART" id="SM00345">
    <property type="entry name" value="HTH_GNTR"/>
    <property type="match status" value="1"/>
</dbReference>
<evidence type="ECO:0000313" key="5">
    <source>
        <dbReference type="EMBL" id="MBA2873308.1"/>
    </source>
</evidence>
<dbReference type="InterPro" id="IPR036388">
    <property type="entry name" value="WH-like_DNA-bd_sf"/>
</dbReference>
<dbReference type="CDD" id="cd07377">
    <property type="entry name" value="WHTH_GntR"/>
    <property type="match status" value="1"/>
</dbReference>
<keyword evidence="2 5" id="KW-0238">DNA-binding</keyword>
<evidence type="ECO:0000256" key="2">
    <source>
        <dbReference type="ARBA" id="ARBA00023125"/>
    </source>
</evidence>
<gene>
    <name evidence="5" type="ORF">HNR31_000060</name>
</gene>
<evidence type="ECO:0000256" key="3">
    <source>
        <dbReference type="ARBA" id="ARBA00023163"/>
    </source>
</evidence>
<evidence type="ECO:0000256" key="1">
    <source>
        <dbReference type="ARBA" id="ARBA00023015"/>
    </source>
</evidence>
<evidence type="ECO:0000259" key="4">
    <source>
        <dbReference type="PROSITE" id="PS50949"/>
    </source>
</evidence>
<dbReference type="GO" id="GO:0003700">
    <property type="term" value="F:DNA-binding transcription factor activity"/>
    <property type="evidence" value="ECO:0007669"/>
    <property type="project" value="InterPro"/>
</dbReference>
<keyword evidence="3" id="KW-0804">Transcription</keyword>
<keyword evidence="6" id="KW-1185">Reference proteome</keyword>
<accession>A0A7W0BWU5</accession>
<keyword evidence="1" id="KW-0805">Transcription regulation</keyword>
<proteinExistence type="predicted"/>
<dbReference type="EMBL" id="JACDUT010000001">
    <property type="protein sequence ID" value="MBA2873308.1"/>
    <property type="molecule type" value="Genomic_DNA"/>
</dbReference>
<dbReference type="Proteomes" id="UP000523087">
    <property type="component" value="Unassembled WGS sequence"/>
</dbReference>
<dbReference type="GO" id="GO:0003677">
    <property type="term" value="F:DNA binding"/>
    <property type="evidence" value="ECO:0007669"/>
    <property type="project" value="UniProtKB-KW"/>
</dbReference>
<organism evidence="5 6">
    <name type="scientific">Thermaerobacillus caldiproteolyticus</name>
    <dbReference type="NCBI Taxonomy" id="247480"/>
    <lineage>
        <taxon>Bacteria</taxon>
        <taxon>Bacillati</taxon>
        <taxon>Bacillota</taxon>
        <taxon>Bacilli</taxon>
        <taxon>Bacillales</taxon>
        <taxon>Anoxybacillaceae</taxon>
        <taxon>Thermaerobacillus</taxon>
    </lineage>
</organism>
<dbReference type="PROSITE" id="PS50949">
    <property type="entry name" value="HTH_GNTR"/>
    <property type="match status" value="1"/>
</dbReference>
<name>A0A7W0BWU5_9BACL</name>
<dbReference type="RefSeq" id="WP_181554264.1">
    <property type="nucleotide sequence ID" value="NZ_CP064060.1"/>
</dbReference>
<dbReference type="SUPFAM" id="SSF46785">
    <property type="entry name" value="Winged helix' DNA-binding domain"/>
    <property type="match status" value="1"/>
</dbReference>